<dbReference type="SFLD" id="SFLDS00003">
    <property type="entry name" value="Haloacid_Dehalogenase"/>
    <property type="match status" value="1"/>
</dbReference>
<reference evidence="1" key="1">
    <citation type="journal article" date="2021" name="PeerJ">
        <title>Extensive microbial diversity within the chicken gut microbiome revealed by metagenomics and culture.</title>
        <authorList>
            <person name="Gilroy R."/>
            <person name="Ravi A."/>
            <person name="Getino M."/>
            <person name="Pursley I."/>
            <person name="Horton D.L."/>
            <person name="Alikhan N.F."/>
            <person name="Baker D."/>
            <person name="Gharbi K."/>
            <person name="Hall N."/>
            <person name="Watson M."/>
            <person name="Adriaenssens E.M."/>
            <person name="Foster-Nyarko E."/>
            <person name="Jarju S."/>
            <person name="Secka A."/>
            <person name="Antonio M."/>
            <person name="Oren A."/>
            <person name="Chaudhuri R.R."/>
            <person name="La Ragione R."/>
            <person name="Hildebrand F."/>
            <person name="Pallen M.J."/>
        </authorList>
    </citation>
    <scope>NUCLEOTIDE SEQUENCE</scope>
    <source>
        <strain evidence="1">ChiSjej2B20-11307</strain>
    </source>
</reference>
<dbReference type="AlphaFoldDB" id="A0A9D2H8F3"/>
<reference evidence="1" key="2">
    <citation type="submission" date="2021-04" db="EMBL/GenBank/DDBJ databases">
        <authorList>
            <person name="Gilroy R."/>
        </authorList>
    </citation>
    <scope>NUCLEOTIDE SEQUENCE</scope>
    <source>
        <strain evidence="1">ChiSjej2B20-11307</strain>
    </source>
</reference>
<dbReference type="Proteomes" id="UP000824223">
    <property type="component" value="Unassembled WGS sequence"/>
</dbReference>
<dbReference type="NCBIfam" id="TIGR01484">
    <property type="entry name" value="HAD-SF-IIB"/>
    <property type="match status" value="1"/>
</dbReference>
<dbReference type="InterPro" id="IPR023214">
    <property type="entry name" value="HAD_sf"/>
</dbReference>
<dbReference type="Gene3D" id="3.30.1240.10">
    <property type="match status" value="1"/>
</dbReference>
<accession>A0A9D2H8F3</accession>
<evidence type="ECO:0000313" key="2">
    <source>
        <dbReference type="Proteomes" id="UP000824223"/>
    </source>
</evidence>
<dbReference type="Pfam" id="PF08282">
    <property type="entry name" value="Hydrolase_3"/>
    <property type="match status" value="1"/>
</dbReference>
<dbReference type="Gene3D" id="3.40.50.1000">
    <property type="entry name" value="HAD superfamily/HAD-like"/>
    <property type="match status" value="1"/>
</dbReference>
<dbReference type="SFLD" id="SFLDG01140">
    <property type="entry name" value="C2.B:_Phosphomannomutase_and_P"/>
    <property type="match status" value="1"/>
</dbReference>
<dbReference type="SUPFAM" id="SSF56784">
    <property type="entry name" value="HAD-like"/>
    <property type="match status" value="1"/>
</dbReference>
<name>A0A9D2H8F3_9FIRM</name>
<dbReference type="InterPro" id="IPR036412">
    <property type="entry name" value="HAD-like_sf"/>
</dbReference>
<dbReference type="InterPro" id="IPR006379">
    <property type="entry name" value="HAD-SF_hydro_IIB"/>
</dbReference>
<proteinExistence type="predicted"/>
<dbReference type="PANTHER" id="PTHR10000">
    <property type="entry name" value="PHOSPHOSERINE PHOSPHATASE"/>
    <property type="match status" value="1"/>
</dbReference>
<dbReference type="PANTHER" id="PTHR10000:SF55">
    <property type="entry name" value="5-AMINO-6-(5-PHOSPHO-D-RIBITYLAMINO)URACIL PHOSPHATASE YCSE"/>
    <property type="match status" value="1"/>
</dbReference>
<evidence type="ECO:0000313" key="1">
    <source>
        <dbReference type="EMBL" id="HJA05561.1"/>
    </source>
</evidence>
<dbReference type="CDD" id="cd07516">
    <property type="entry name" value="HAD_Pase"/>
    <property type="match status" value="1"/>
</dbReference>
<keyword evidence="1" id="KW-0378">Hydrolase</keyword>
<dbReference type="InterPro" id="IPR000150">
    <property type="entry name" value="Cof"/>
</dbReference>
<protein>
    <submittedName>
        <fullName evidence="1">Cof-type HAD-IIB family hydrolase</fullName>
    </submittedName>
</protein>
<dbReference type="GO" id="GO:0000287">
    <property type="term" value="F:magnesium ion binding"/>
    <property type="evidence" value="ECO:0007669"/>
    <property type="project" value="TreeGrafter"/>
</dbReference>
<dbReference type="GO" id="GO:0005829">
    <property type="term" value="C:cytosol"/>
    <property type="evidence" value="ECO:0007669"/>
    <property type="project" value="TreeGrafter"/>
</dbReference>
<gene>
    <name evidence="1" type="ORF">H9798_00195</name>
</gene>
<sequence>MIRVIASDMDGTLLGDDHRIAPETLEAIKEAQEAGIRFMIATGRNFKGAMAELQDTGLVCDYVVGSGAEVRDPMQNVIETRVLSRELCRRVYKSVKKFPVSVIFCTDGYDYRVGTPEEVEESLILELQLFHENMTREEILKTSVYRRIKENSKVVSGLKEMEEKKIPVYKIFLFSDDTDMLEQIDKVLGENRDIAVASSFPTNLEITDVRAQKGPVLKNYIERLGYAMDEVMVFGDSLNDLSMLEMDFGATVAMENASPEVKAAAKYVTKSNNEHGVAYAIRELLKRQNV</sequence>
<dbReference type="EMBL" id="DXAK01000001">
    <property type="protein sequence ID" value="HJA05561.1"/>
    <property type="molecule type" value="Genomic_DNA"/>
</dbReference>
<comment type="caution">
    <text evidence="1">The sequence shown here is derived from an EMBL/GenBank/DDBJ whole genome shotgun (WGS) entry which is preliminary data.</text>
</comment>
<organism evidence="1 2">
    <name type="scientific">Candidatus Mediterraneibacter pullicola</name>
    <dbReference type="NCBI Taxonomy" id="2838682"/>
    <lineage>
        <taxon>Bacteria</taxon>
        <taxon>Bacillati</taxon>
        <taxon>Bacillota</taxon>
        <taxon>Clostridia</taxon>
        <taxon>Lachnospirales</taxon>
        <taxon>Lachnospiraceae</taxon>
        <taxon>Mediterraneibacter</taxon>
    </lineage>
</organism>
<dbReference type="GO" id="GO:0016791">
    <property type="term" value="F:phosphatase activity"/>
    <property type="evidence" value="ECO:0007669"/>
    <property type="project" value="TreeGrafter"/>
</dbReference>
<dbReference type="NCBIfam" id="TIGR00099">
    <property type="entry name" value="Cof-subfamily"/>
    <property type="match status" value="1"/>
</dbReference>